<dbReference type="EC" id="2.4.1.-" evidence="4"/>
<dbReference type="OrthoDB" id="5835829at2759"/>
<dbReference type="InterPro" id="IPR050481">
    <property type="entry name" value="UDP-glycosyltransf_plant"/>
</dbReference>
<evidence type="ECO:0000256" key="3">
    <source>
        <dbReference type="RuleBase" id="RU003718"/>
    </source>
</evidence>
<gene>
    <name evidence="5" type="ORF">F511_28336</name>
</gene>
<dbReference type="PANTHER" id="PTHR48048">
    <property type="entry name" value="GLYCOSYLTRANSFERASE"/>
    <property type="match status" value="1"/>
</dbReference>
<evidence type="ECO:0000256" key="4">
    <source>
        <dbReference type="RuleBase" id="RU362057"/>
    </source>
</evidence>
<dbReference type="EMBL" id="KQ993014">
    <property type="protein sequence ID" value="KZV49533.1"/>
    <property type="molecule type" value="Genomic_DNA"/>
</dbReference>
<sequence length="475" mass="53005">MKKAELVFIPLPGVSHLASTVEAAKLLLQRDCRLSATFLIMRFPNDDIIEAYTKEISTPSLRIISIPEQDISPGSETYLFDLIESQVPSMRNVLSELLQKSSDRIAGIVLDLFCSRFVDVADELGIPSYIFFTSSASALGLFTHLTSLKFDHNLDLTQFENSEAELSVPCVSIKVPAKVLPAFSVRTGPLTERAFDCFKRFFKVKGFLINTFYELESYAIRSLSNGKLPKVYPIGPVLNLHHQIGSSEGRSDEDEIKKWLDIQPNSSVVFLCFGSRAGLEVPQLKEVASALERSGYRFLLSIRKPPPQGKFRPTDYEDFDGVLPEGFLERTKGRGKLIGWAPQMEVLSHAAVGGFVSHCGWNSTLESVWCGIPVATFPMYAEQQLNAFQLVKEYGMAEAIRVDYVKDDRMDSEAEVVGSEEIEVAIRRLMEAEGSGGVREKVRRMQKESRLALEEGGSSYNAQISFIEDVIKNVD</sequence>
<dbReference type="Pfam" id="PF00201">
    <property type="entry name" value="UDPGT"/>
    <property type="match status" value="1"/>
</dbReference>
<keyword evidence="3" id="KW-0328">Glycosyltransferase</keyword>
<dbReference type="FunFam" id="3.40.50.2000:FF:000056">
    <property type="entry name" value="Glycosyltransferase"/>
    <property type="match status" value="1"/>
</dbReference>
<keyword evidence="6" id="KW-1185">Reference proteome</keyword>
<dbReference type="AlphaFoldDB" id="A0A2Z7CRX9"/>
<evidence type="ECO:0000256" key="2">
    <source>
        <dbReference type="ARBA" id="ARBA00022679"/>
    </source>
</evidence>
<accession>A0A2Z7CRX9</accession>
<evidence type="ECO:0000313" key="5">
    <source>
        <dbReference type="EMBL" id="KZV49533.1"/>
    </source>
</evidence>
<name>A0A2Z7CRX9_9LAMI</name>
<keyword evidence="2 3" id="KW-0808">Transferase</keyword>
<dbReference type="InterPro" id="IPR002213">
    <property type="entry name" value="UDP_glucos_trans"/>
</dbReference>
<dbReference type="Gene3D" id="3.40.50.2000">
    <property type="entry name" value="Glycogen Phosphorylase B"/>
    <property type="match status" value="2"/>
</dbReference>
<reference evidence="5 6" key="1">
    <citation type="journal article" date="2015" name="Proc. Natl. Acad. Sci. U.S.A.">
        <title>The resurrection genome of Boea hygrometrica: A blueprint for survival of dehydration.</title>
        <authorList>
            <person name="Xiao L."/>
            <person name="Yang G."/>
            <person name="Zhang L."/>
            <person name="Yang X."/>
            <person name="Zhao S."/>
            <person name="Ji Z."/>
            <person name="Zhou Q."/>
            <person name="Hu M."/>
            <person name="Wang Y."/>
            <person name="Chen M."/>
            <person name="Xu Y."/>
            <person name="Jin H."/>
            <person name="Xiao X."/>
            <person name="Hu G."/>
            <person name="Bao F."/>
            <person name="Hu Y."/>
            <person name="Wan P."/>
            <person name="Li L."/>
            <person name="Deng X."/>
            <person name="Kuang T."/>
            <person name="Xiang C."/>
            <person name="Zhu J.K."/>
            <person name="Oliver M.J."/>
            <person name="He Y."/>
        </authorList>
    </citation>
    <scope>NUCLEOTIDE SEQUENCE [LARGE SCALE GENOMIC DNA]</scope>
    <source>
        <strain evidence="6">cv. XS01</strain>
    </source>
</reference>
<proteinExistence type="inferred from homology"/>
<evidence type="ECO:0000256" key="1">
    <source>
        <dbReference type="ARBA" id="ARBA00009995"/>
    </source>
</evidence>
<dbReference type="CDD" id="cd03784">
    <property type="entry name" value="GT1_Gtf-like"/>
    <property type="match status" value="1"/>
</dbReference>
<protein>
    <recommendedName>
        <fullName evidence="4">Glycosyltransferase</fullName>
        <ecNumber evidence="4">2.4.1.-</ecNumber>
    </recommendedName>
</protein>
<comment type="similarity">
    <text evidence="1 3">Belongs to the UDP-glycosyltransferase family.</text>
</comment>
<dbReference type="GO" id="GO:0035251">
    <property type="term" value="F:UDP-glucosyltransferase activity"/>
    <property type="evidence" value="ECO:0007669"/>
    <property type="project" value="InterPro"/>
</dbReference>
<organism evidence="5 6">
    <name type="scientific">Dorcoceras hygrometricum</name>
    <dbReference type="NCBI Taxonomy" id="472368"/>
    <lineage>
        <taxon>Eukaryota</taxon>
        <taxon>Viridiplantae</taxon>
        <taxon>Streptophyta</taxon>
        <taxon>Embryophyta</taxon>
        <taxon>Tracheophyta</taxon>
        <taxon>Spermatophyta</taxon>
        <taxon>Magnoliopsida</taxon>
        <taxon>eudicotyledons</taxon>
        <taxon>Gunneridae</taxon>
        <taxon>Pentapetalae</taxon>
        <taxon>asterids</taxon>
        <taxon>lamiids</taxon>
        <taxon>Lamiales</taxon>
        <taxon>Gesneriaceae</taxon>
        <taxon>Didymocarpoideae</taxon>
        <taxon>Trichosporeae</taxon>
        <taxon>Loxocarpinae</taxon>
        <taxon>Dorcoceras</taxon>
    </lineage>
</organism>
<dbReference type="SUPFAM" id="SSF53756">
    <property type="entry name" value="UDP-Glycosyltransferase/glycogen phosphorylase"/>
    <property type="match status" value="1"/>
</dbReference>
<dbReference type="Proteomes" id="UP000250235">
    <property type="component" value="Unassembled WGS sequence"/>
</dbReference>
<dbReference type="InterPro" id="IPR035595">
    <property type="entry name" value="UDP_glycos_trans_CS"/>
</dbReference>
<dbReference type="PANTHER" id="PTHR48048:SF45">
    <property type="entry name" value="GLYCOSYLTRANSFERASE"/>
    <property type="match status" value="1"/>
</dbReference>
<dbReference type="PROSITE" id="PS00375">
    <property type="entry name" value="UDPGT"/>
    <property type="match status" value="1"/>
</dbReference>
<evidence type="ECO:0000313" key="6">
    <source>
        <dbReference type="Proteomes" id="UP000250235"/>
    </source>
</evidence>